<accession>A0AAD4MXE1</accession>
<protein>
    <recommendedName>
        <fullName evidence="3">F-box domain-containing protein</fullName>
    </recommendedName>
</protein>
<name>A0AAD4MXE1_9BILA</name>
<gene>
    <name evidence="1" type="ORF">DdX_14107</name>
</gene>
<evidence type="ECO:0000313" key="1">
    <source>
        <dbReference type="EMBL" id="KAI1704611.1"/>
    </source>
</evidence>
<dbReference type="Proteomes" id="UP001201812">
    <property type="component" value="Unassembled WGS sequence"/>
</dbReference>
<evidence type="ECO:0008006" key="3">
    <source>
        <dbReference type="Google" id="ProtNLM"/>
    </source>
</evidence>
<sequence length="330" mass="39476">MSCSKPVPSYVFDSLYYLNRDQLERFSIVCRPLKNFIERYFHSKPFRIFNGLRIRGGKYALHHKNVQWHPNRDDYNIQQFLANQKCIVDEYKRKNVPIDRQRVYYSFAEMIPYLSLTVRINWIEIRVTEDVTYNPEQISELESIAYLWRDGNISIENAGKYLSIIRAEDFQLILNSPTILQCRQLYMYNAHFSFKDYKILYALKIFEILYYPYEEDDDYNDDYIDDSFDSNYWAEFVEQPGVKPVVVLNHFPHRKVVDMIDLLSKAFESADLPNAFKVVFEYEFEGQITEFRETNSTSGEKLELKTVIPLECQEVSFDYDYYCTLERSSI</sequence>
<organism evidence="1 2">
    <name type="scientific">Ditylenchus destructor</name>
    <dbReference type="NCBI Taxonomy" id="166010"/>
    <lineage>
        <taxon>Eukaryota</taxon>
        <taxon>Metazoa</taxon>
        <taxon>Ecdysozoa</taxon>
        <taxon>Nematoda</taxon>
        <taxon>Chromadorea</taxon>
        <taxon>Rhabditida</taxon>
        <taxon>Tylenchina</taxon>
        <taxon>Tylenchomorpha</taxon>
        <taxon>Sphaerularioidea</taxon>
        <taxon>Anguinidae</taxon>
        <taxon>Anguininae</taxon>
        <taxon>Ditylenchus</taxon>
    </lineage>
</organism>
<dbReference type="EMBL" id="JAKKPZ010000065">
    <property type="protein sequence ID" value="KAI1704611.1"/>
    <property type="molecule type" value="Genomic_DNA"/>
</dbReference>
<proteinExistence type="predicted"/>
<evidence type="ECO:0000313" key="2">
    <source>
        <dbReference type="Proteomes" id="UP001201812"/>
    </source>
</evidence>
<comment type="caution">
    <text evidence="1">The sequence shown here is derived from an EMBL/GenBank/DDBJ whole genome shotgun (WGS) entry which is preliminary data.</text>
</comment>
<dbReference type="AlphaFoldDB" id="A0AAD4MXE1"/>
<keyword evidence="2" id="KW-1185">Reference proteome</keyword>
<reference evidence="1" key="1">
    <citation type="submission" date="2022-01" db="EMBL/GenBank/DDBJ databases">
        <title>Genome Sequence Resource for Two Populations of Ditylenchus destructor, the Migratory Endoparasitic Phytonematode.</title>
        <authorList>
            <person name="Zhang H."/>
            <person name="Lin R."/>
            <person name="Xie B."/>
        </authorList>
    </citation>
    <scope>NUCLEOTIDE SEQUENCE</scope>
    <source>
        <strain evidence="1">BazhouSP</strain>
    </source>
</reference>